<evidence type="ECO:0000313" key="2">
    <source>
        <dbReference type="EMBL" id="CAD8212383.1"/>
    </source>
</evidence>
<keyword evidence="1" id="KW-0812">Transmembrane</keyword>
<gene>
    <name evidence="2" type="ORF">POCTA_138.1.T1570129</name>
</gene>
<keyword evidence="3" id="KW-1185">Reference proteome</keyword>
<dbReference type="Proteomes" id="UP000683925">
    <property type="component" value="Unassembled WGS sequence"/>
</dbReference>
<keyword evidence="1" id="KW-0472">Membrane</keyword>
<dbReference type="AlphaFoldDB" id="A0A8S1YGE4"/>
<feature type="transmembrane region" description="Helical" evidence="1">
    <location>
        <begin position="137"/>
        <end position="157"/>
    </location>
</feature>
<keyword evidence="1" id="KW-1133">Transmembrane helix</keyword>
<reference evidence="2" key="1">
    <citation type="submission" date="2021-01" db="EMBL/GenBank/DDBJ databases">
        <authorList>
            <consortium name="Genoscope - CEA"/>
            <person name="William W."/>
        </authorList>
    </citation>
    <scope>NUCLEOTIDE SEQUENCE</scope>
</reference>
<comment type="caution">
    <text evidence="2">The sequence shown here is derived from an EMBL/GenBank/DDBJ whole genome shotgun (WGS) entry which is preliminary data.</text>
</comment>
<feature type="transmembrane region" description="Helical" evidence="1">
    <location>
        <begin position="99"/>
        <end position="116"/>
    </location>
</feature>
<proteinExistence type="predicted"/>
<sequence length="302" mass="35698">MTNENYKQNLSDFITNDLEKAFAIIILMMNTVMILWQASNFHKLIRFYIKIMDPTLLKINTLLFILCLIRIQAYSYAVLGCFLKEPGQQLFQPSVFRTLQSSSFIFYDLVLGVIGAKWISIMQKFFQYFKSISNIEMIINVFLFSFWFACQIFLFVAESYHYSTWDSEIDRIYSILYFVYSVLTLIIFVLGCVLFKNHIRQINTISQKYKKYLIYSIVLLILGQAVRLVFFQLRIWCTSFLIEFKYGFDSENTSDTLLWSFISFGLYLLSDYIPTSILMLIFYPNKERLKQSLVVESAVEIE</sequence>
<organism evidence="2 3">
    <name type="scientific">Paramecium octaurelia</name>
    <dbReference type="NCBI Taxonomy" id="43137"/>
    <lineage>
        <taxon>Eukaryota</taxon>
        <taxon>Sar</taxon>
        <taxon>Alveolata</taxon>
        <taxon>Ciliophora</taxon>
        <taxon>Intramacronucleata</taxon>
        <taxon>Oligohymenophorea</taxon>
        <taxon>Peniculida</taxon>
        <taxon>Parameciidae</taxon>
        <taxon>Paramecium</taxon>
    </lineage>
</organism>
<evidence type="ECO:0000256" key="1">
    <source>
        <dbReference type="SAM" id="Phobius"/>
    </source>
</evidence>
<protein>
    <recommendedName>
        <fullName evidence="4">THH1/TOM1/TOM3 domain-containing protein</fullName>
    </recommendedName>
</protein>
<evidence type="ECO:0008006" key="4">
    <source>
        <dbReference type="Google" id="ProtNLM"/>
    </source>
</evidence>
<dbReference type="OMA" id="EMIINVF"/>
<feature type="transmembrane region" description="Helical" evidence="1">
    <location>
        <begin position="256"/>
        <end position="283"/>
    </location>
</feature>
<evidence type="ECO:0000313" key="3">
    <source>
        <dbReference type="Proteomes" id="UP000683925"/>
    </source>
</evidence>
<feature type="transmembrane region" description="Helical" evidence="1">
    <location>
        <begin position="20"/>
        <end position="38"/>
    </location>
</feature>
<feature type="transmembrane region" description="Helical" evidence="1">
    <location>
        <begin position="59"/>
        <end position="79"/>
    </location>
</feature>
<feature type="transmembrane region" description="Helical" evidence="1">
    <location>
        <begin position="177"/>
        <end position="195"/>
    </location>
</feature>
<dbReference type="OrthoDB" id="291847at2759"/>
<accession>A0A8S1YGE4</accession>
<feature type="transmembrane region" description="Helical" evidence="1">
    <location>
        <begin position="215"/>
        <end position="236"/>
    </location>
</feature>
<dbReference type="EMBL" id="CAJJDP010000159">
    <property type="protein sequence ID" value="CAD8212383.1"/>
    <property type="molecule type" value="Genomic_DNA"/>
</dbReference>
<name>A0A8S1YGE4_PAROT</name>